<dbReference type="InterPro" id="IPR007969">
    <property type="entry name" value="DUF732"/>
</dbReference>
<keyword evidence="4" id="KW-1185">Reference proteome</keyword>
<accession>A0ABS4U491</accession>
<sequence length="187" mass="18651">MSAVTPRKTGAPRGTGKPGRARAAVLALIGAGALTLAACGGSTVESSEVTDTTSADATTSETSSASSSATSTSESSTTTTRARGEREITEPGATRASSAPDGRMPLSRDDEDFLDALIDDGIDVEGTEDQLIAAGHVHCSAQSETGGDADAAVVEAVAGQIVAQDRTDDDEAAVAESIAKAAESAYC</sequence>
<dbReference type="EMBL" id="JAGINY010000001">
    <property type="protein sequence ID" value="MBP2331470.1"/>
    <property type="molecule type" value="Genomic_DNA"/>
</dbReference>
<organism evidence="3 4">
    <name type="scientific">Corynebacterium freneyi</name>
    <dbReference type="NCBI Taxonomy" id="134034"/>
    <lineage>
        <taxon>Bacteria</taxon>
        <taxon>Bacillati</taxon>
        <taxon>Actinomycetota</taxon>
        <taxon>Actinomycetes</taxon>
        <taxon>Mycobacteriales</taxon>
        <taxon>Corynebacteriaceae</taxon>
        <taxon>Corynebacterium</taxon>
    </lineage>
</organism>
<evidence type="ECO:0000313" key="4">
    <source>
        <dbReference type="Proteomes" id="UP001519305"/>
    </source>
</evidence>
<evidence type="ECO:0000256" key="1">
    <source>
        <dbReference type="SAM" id="MobiDB-lite"/>
    </source>
</evidence>
<reference evidence="3 4" key="1">
    <citation type="submission" date="2021-03" db="EMBL/GenBank/DDBJ databases">
        <title>Sequencing the genomes of 1000 actinobacteria strains.</title>
        <authorList>
            <person name="Klenk H.-P."/>
        </authorList>
    </citation>
    <scope>NUCLEOTIDE SEQUENCE [LARGE SCALE GENOMIC DNA]</scope>
    <source>
        <strain evidence="3 4">DSM 44506</strain>
    </source>
</reference>
<feature type="domain" description="DUF732" evidence="2">
    <location>
        <begin position="109"/>
        <end position="187"/>
    </location>
</feature>
<dbReference type="Proteomes" id="UP001519305">
    <property type="component" value="Unassembled WGS sequence"/>
</dbReference>
<gene>
    <name evidence="3" type="ORF">JOF33_000169</name>
</gene>
<dbReference type="Pfam" id="PF05305">
    <property type="entry name" value="DUF732"/>
    <property type="match status" value="1"/>
</dbReference>
<evidence type="ECO:0000259" key="2">
    <source>
        <dbReference type="Pfam" id="PF05305"/>
    </source>
</evidence>
<proteinExistence type="predicted"/>
<protein>
    <recommendedName>
        <fullName evidence="2">DUF732 domain-containing protein</fullName>
    </recommendedName>
</protein>
<dbReference type="RefSeq" id="WP_083291482.1">
    <property type="nucleotide sequence ID" value="NZ_CP047357.1"/>
</dbReference>
<comment type="caution">
    <text evidence="3">The sequence shown here is derived from an EMBL/GenBank/DDBJ whole genome shotgun (WGS) entry which is preliminary data.</text>
</comment>
<feature type="region of interest" description="Disordered" evidence="1">
    <location>
        <begin position="40"/>
        <end position="111"/>
    </location>
</feature>
<feature type="region of interest" description="Disordered" evidence="1">
    <location>
        <begin position="1"/>
        <end position="20"/>
    </location>
</feature>
<name>A0ABS4U491_9CORY</name>
<evidence type="ECO:0000313" key="3">
    <source>
        <dbReference type="EMBL" id="MBP2331470.1"/>
    </source>
</evidence>
<feature type="compositionally biased region" description="Low complexity" evidence="1">
    <location>
        <begin position="40"/>
        <end position="80"/>
    </location>
</feature>